<accession>A0A265UWX8</accession>
<dbReference type="Gene3D" id="1.20.1290.10">
    <property type="entry name" value="AhpD-like"/>
    <property type="match status" value="1"/>
</dbReference>
<dbReference type="InterPro" id="IPR003779">
    <property type="entry name" value="CMD-like"/>
</dbReference>
<dbReference type="PANTHER" id="PTHR33930:SF2">
    <property type="entry name" value="BLR3452 PROTEIN"/>
    <property type="match status" value="1"/>
</dbReference>
<dbReference type="SUPFAM" id="SSF69118">
    <property type="entry name" value="AhpD-like"/>
    <property type="match status" value="1"/>
</dbReference>
<dbReference type="OrthoDB" id="9806086at2"/>
<dbReference type="AlphaFoldDB" id="A0A265UWX8"/>
<keyword evidence="2" id="KW-0575">Peroxidase</keyword>
<feature type="domain" description="Carboxymuconolactone decarboxylase-like" evidence="1">
    <location>
        <begin position="24"/>
        <end position="106"/>
    </location>
</feature>
<dbReference type="Proteomes" id="UP000216840">
    <property type="component" value="Unassembled WGS sequence"/>
</dbReference>
<evidence type="ECO:0000313" key="3">
    <source>
        <dbReference type="Proteomes" id="UP000216840"/>
    </source>
</evidence>
<evidence type="ECO:0000259" key="1">
    <source>
        <dbReference type="Pfam" id="PF02627"/>
    </source>
</evidence>
<comment type="caution">
    <text evidence="2">The sequence shown here is derived from an EMBL/GenBank/DDBJ whole genome shotgun (WGS) entry which is preliminary data.</text>
</comment>
<keyword evidence="3" id="KW-1185">Reference proteome</keyword>
<dbReference type="RefSeq" id="WP_094967403.1">
    <property type="nucleotide sequence ID" value="NZ_NGJN01000002.1"/>
</dbReference>
<dbReference type="InterPro" id="IPR029032">
    <property type="entry name" value="AhpD-like"/>
</dbReference>
<reference evidence="2 3" key="1">
    <citation type="submission" date="2017-05" db="EMBL/GenBank/DDBJ databases">
        <title>The draft genome sequence of Idiomarina salinarum WNB302.</title>
        <authorList>
            <person name="Sun Y."/>
            <person name="Chen B."/>
            <person name="Du Z."/>
        </authorList>
    </citation>
    <scope>NUCLEOTIDE SEQUENCE [LARGE SCALE GENOMIC DNA]</scope>
    <source>
        <strain evidence="2 3">WNB302</strain>
    </source>
</reference>
<dbReference type="GO" id="GO:0051920">
    <property type="term" value="F:peroxiredoxin activity"/>
    <property type="evidence" value="ECO:0007669"/>
    <property type="project" value="InterPro"/>
</dbReference>
<dbReference type="EMBL" id="NGJN01000002">
    <property type="protein sequence ID" value="OZV69811.1"/>
    <property type="molecule type" value="Genomic_DNA"/>
</dbReference>
<name>A0A265UWX8_9FLAO</name>
<evidence type="ECO:0000313" key="2">
    <source>
        <dbReference type="EMBL" id="OZV69811.1"/>
    </source>
</evidence>
<proteinExistence type="predicted"/>
<organism evidence="2 3">
    <name type="scientific">Winogradskyella aurantia</name>
    <dbReference type="NCBI Taxonomy" id="1915063"/>
    <lineage>
        <taxon>Bacteria</taxon>
        <taxon>Pseudomonadati</taxon>
        <taxon>Bacteroidota</taxon>
        <taxon>Flavobacteriia</taxon>
        <taxon>Flavobacteriales</taxon>
        <taxon>Flavobacteriaceae</taxon>
        <taxon>Winogradskyella</taxon>
    </lineage>
</organism>
<keyword evidence="2" id="KW-0560">Oxidoreductase</keyword>
<protein>
    <submittedName>
        <fullName evidence="2">Alkylhydroperoxidase</fullName>
    </submittedName>
</protein>
<gene>
    <name evidence="2" type="ORF">CA834_04095</name>
</gene>
<dbReference type="InterPro" id="IPR004675">
    <property type="entry name" value="AhpD_core"/>
</dbReference>
<sequence length="117" mass="12550">MIKDYSKNYNDLSKLMNELGTKIPSTMKSFEELHKASISQGALSVKTKELIALGIAITVRCDGCIAFHVHDALESGASSQEILETIGVAVLMGGGPAVVYGCEAMEALEQFVVLEKD</sequence>
<dbReference type="PANTHER" id="PTHR33930">
    <property type="entry name" value="ALKYL HYDROPEROXIDE REDUCTASE AHPD"/>
    <property type="match status" value="1"/>
</dbReference>
<dbReference type="Pfam" id="PF02627">
    <property type="entry name" value="CMD"/>
    <property type="match status" value="1"/>
</dbReference>
<dbReference type="NCBIfam" id="TIGR00778">
    <property type="entry name" value="ahpD_dom"/>
    <property type="match status" value="1"/>
</dbReference>